<evidence type="ECO:0000313" key="2">
    <source>
        <dbReference type="Proteomes" id="UP000637980"/>
    </source>
</evidence>
<dbReference type="Proteomes" id="UP000637980">
    <property type="component" value="Unassembled WGS sequence"/>
</dbReference>
<protein>
    <submittedName>
        <fullName evidence="1">Uncharacterized protein</fullName>
    </submittedName>
</protein>
<gene>
    <name evidence="1" type="ORF">GCM10007094_22930</name>
</gene>
<evidence type="ECO:0000313" key="1">
    <source>
        <dbReference type="EMBL" id="GHB33596.1"/>
    </source>
</evidence>
<reference evidence="2" key="1">
    <citation type="journal article" date="2019" name="Int. J. Syst. Evol. Microbiol.">
        <title>The Global Catalogue of Microorganisms (GCM) 10K type strain sequencing project: providing services to taxonomists for standard genome sequencing and annotation.</title>
        <authorList>
            <consortium name="The Broad Institute Genomics Platform"/>
            <consortium name="The Broad Institute Genome Sequencing Center for Infectious Disease"/>
            <person name="Wu L."/>
            <person name="Ma J."/>
        </authorList>
    </citation>
    <scope>NUCLEOTIDE SEQUENCE [LARGE SCALE GENOMIC DNA]</scope>
    <source>
        <strain evidence="2">KCTC 12861</strain>
    </source>
</reference>
<comment type="caution">
    <text evidence="1">The sequence shown here is derived from an EMBL/GenBank/DDBJ whole genome shotgun (WGS) entry which is preliminary data.</text>
</comment>
<proteinExistence type="predicted"/>
<accession>A0ABQ3EFY5</accession>
<sequence>MHNRFIKNCPIHGAYRNIHGDLMSDILSLWDKTGGQVVDEFLPYIEYLVQFKGDYVRGDLPVAIYSGSKTLAAKILGDKWSGCSQDLNSDLDLAFRSYVAEGYRAAVISNEPILDIISYDFRVSESEVIWVAYSRLIFPLYLKTGKALLGSLALPTQPIVRVDRQDLQHPLGRSQRTKGRGEILLHDAPIGSP</sequence>
<dbReference type="EMBL" id="BMXE01000004">
    <property type="protein sequence ID" value="GHB33596.1"/>
    <property type="molecule type" value="Genomic_DNA"/>
</dbReference>
<organism evidence="1 2">
    <name type="scientific">Pseudovibrio japonicus</name>
    <dbReference type="NCBI Taxonomy" id="366534"/>
    <lineage>
        <taxon>Bacteria</taxon>
        <taxon>Pseudomonadati</taxon>
        <taxon>Pseudomonadota</taxon>
        <taxon>Alphaproteobacteria</taxon>
        <taxon>Hyphomicrobiales</taxon>
        <taxon>Stappiaceae</taxon>
        <taxon>Pseudovibrio</taxon>
    </lineage>
</organism>
<keyword evidence="2" id="KW-1185">Reference proteome</keyword>
<name>A0ABQ3EFY5_9HYPH</name>